<dbReference type="Pfam" id="PF01494">
    <property type="entry name" value="FAD_binding_3"/>
    <property type="match status" value="1"/>
</dbReference>
<dbReference type="PANTHER" id="PTHR43004">
    <property type="entry name" value="TRK SYSTEM POTASSIUM UPTAKE PROTEIN"/>
    <property type="match status" value="1"/>
</dbReference>
<evidence type="ECO:0000256" key="3">
    <source>
        <dbReference type="ARBA" id="ARBA00022827"/>
    </source>
</evidence>
<comment type="cofactor">
    <cofactor evidence="1">
        <name>FAD</name>
        <dbReference type="ChEBI" id="CHEBI:57692"/>
    </cofactor>
</comment>
<dbReference type="Pfam" id="PF21274">
    <property type="entry name" value="Rng_hyd_C"/>
    <property type="match status" value="1"/>
</dbReference>
<dbReference type="Gene3D" id="3.40.30.120">
    <property type="match status" value="1"/>
</dbReference>
<dbReference type="PANTHER" id="PTHR43004:SF19">
    <property type="entry name" value="BINDING MONOOXYGENASE, PUTATIVE (JCVI)-RELATED"/>
    <property type="match status" value="1"/>
</dbReference>
<dbReference type="GO" id="GO:0004497">
    <property type="term" value="F:monooxygenase activity"/>
    <property type="evidence" value="ECO:0007669"/>
    <property type="project" value="UniProtKB-KW"/>
</dbReference>
<comment type="caution">
    <text evidence="6">The sequence shown here is derived from an EMBL/GenBank/DDBJ whole genome shotgun (WGS) entry which is preliminary data.</text>
</comment>
<gene>
    <name evidence="6" type="ORF">ACFOX0_21925</name>
</gene>
<protein>
    <submittedName>
        <fullName evidence="6">FAD-dependent monooxygenase</fullName>
    </submittedName>
</protein>
<keyword evidence="6" id="KW-0503">Monooxygenase</keyword>
<dbReference type="RefSeq" id="WP_377549045.1">
    <property type="nucleotide sequence ID" value="NZ_JBHSBN010000016.1"/>
</dbReference>
<dbReference type="EMBL" id="JBHSBN010000016">
    <property type="protein sequence ID" value="MFC4108579.1"/>
    <property type="molecule type" value="Genomic_DNA"/>
</dbReference>
<dbReference type="InterPro" id="IPR002938">
    <property type="entry name" value="FAD-bd"/>
</dbReference>
<keyword evidence="3" id="KW-0274">FAD</keyword>
<proteinExistence type="predicted"/>
<accession>A0ABV8KR81</accession>
<evidence type="ECO:0000259" key="5">
    <source>
        <dbReference type="Pfam" id="PF01494"/>
    </source>
</evidence>
<dbReference type="InterPro" id="IPR036188">
    <property type="entry name" value="FAD/NAD-bd_sf"/>
</dbReference>
<reference evidence="7" key="1">
    <citation type="journal article" date="2019" name="Int. J. Syst. Evol. Microbiol.">
        <title>The Global Catalogue of Microorganisms (GCM) 10K type strain sequencing project: providing services to taxonomists for standard genome sequencing and annotation.</title>
        <authorList>
            <consortium name="The Broad Institute Genomics Platform"/>
            <consortium name="The Broad Institute Genome Sequencing Center for Infectious Disease"/>
            <person name="Wu L."/>
            <person name="Ma J."/>
        </authorList>
    </citation>
    <scope>NUCLEOTIDE SEQUENCE [LARGE SCALE GENOMIC DNA]</scope>
    <source>
        <strain evidence="7">2902at01</strain>
    </source>
</reference>
<dbReference type="InterPro" id="IPR050641">
    <property type="entry name" value="RIFMO-like"/>
</dbReference>
<keyword evidence="2" id="KW-0285">Flavoprotein</keyword>
<name>A0ABV8KR81_9ACTN</name>
<evidence type="ECO:0000313" key="7">
    <source>
        <dbReference type="Proteomes" id="UP001595868"/>
    </source>
</evidence>
<evidence type="ECO:0000256" key="2">
    <source>
        <dbReference type="ARBA" id="ARBA00022630"/>
    </source>
</evidence>
<evidence type="ECO:0000256" key="4">
    <source>
        <dbReference type="SAM" id="MobiDB-lite"/>
    </source>
</evidence>
<keyword evidence="7" id="KW-1185">Reference proteome</keyword>
<organism evidence="6 7">
    <name type="scientific">Micromonospora zhanjiangensis</name>
    <dbReference type="NCBI Taxonomy" id="1522057"/>
    <lineage>
        <taxon>Bacteria</taxon>
        <taxon>Bacillati</taxon>
        <taxon>Actinomycetota</taxon>
        <taxon>Actinomycetes</taxon>
        <taxon>Micromonosporales</taxon>
        <taxon>Micromonosporaceae</taxon>
        <taxon>Micromonospora</taxon>
    </lineage>
</organism>
<sequence>MSTDVLIAGAGPNGLMLACELALAGVRPTVLERLTAPTGEQRANGLVGQVVRMLDRRGLYERLSGDPNPPRPAPHFMFGAFPLPLADLPDNPVYLLMVPQRRIEQLLAERALELGVEIRHGHEVIGLIPDADGVTVEVSGPDGQYLLPSRYLVGADGGRSLVRKLAGIGFPGVTADRTVSRSAHVSVPAELVDPVTGGLVVPGYGTVPPLLHHRTERGLVAFAAFPGRPPLISTMELREPGDDGPDPDRPMTIDELRGSLRRVLGADVPLGPPEGDGPHLLRRLTGGNTRLADRYHDGRVLLLGDAAHVHSAIGGPGLNLGLQDAVNLGWKLAAQVRGWAPTGLLDSYQAERRPVAERVNMHTQAQSVLIGPGPAVTALRELFGELLAQPDTVRHLAHLIAGADVRYDMGADTGNPLVGRWAPDLTVHTGTGPVRLAELTRTGRPLLLDLTEGGTLAAEAVPWAGRVDAVAARSDRSDVTALLLRPDCYVAWASASTRPDDADRTALRDALHRWFGEPSPVDRPAVTTAAPVPVPGP</sequence>
<feature type="region of interest" description="Disordered" evidence="4">
    <location>
        <begin position="516"/>
        <end position="537"/>
    </location>
</feature>
<keyword evidence="6" id="KW-0560">Oxidoreductase</keyword>
<feature type="domain" description="FAD-binding" evidence="5">
    <location>
        <begin position="3"/>
        <end position="360"/>
    </location>
</feature>
<dbReference type="Gene3D" id="3.50.50.60">
    <property type="entry name" value="FAD/NAD(P)-binding domain"/>
    <property type="match status" value="2"/>
</dbReference>
<dbReference type="PRINTS" id="PR00420">
    <property type="entry name" value="RNGMNOXGNASE"/>
</dbReference>
<dbReference type="SUPFAM" id="SSF51905">
    <property type="entry name" value="FAD/NAD(P)-binding domain"/>
    <property type="match status" value="1"/>
</dbReference>
<evidence type="ECO:0000256" key="1">
    <source>
        <dbReference type="ARBA" id="ARBA00001974"/>
    </source>
</evidence>
<evidence type="ECO:0000313" key="6">
    <source>
        <dbReference type="EMBL" id="MFC4108579.1"/>
    </source>
</evidence>
<dbReference type="Proteomes" id="UP001595868">
    <property type="component" value="Unassembled WGS sequence"/>
</dbReference>